<accession>A0A0A8ZQR5</accession>
<sequence length="41" mass="4742">MLKSFLHIMVMRLDTICSVSYIFRPFLLGSKISGGWTYLCI</sequence>
<proteinExistence type="predicted"/>
<name>A0A0A8ZQR5_ARUDO</name>
<evidence type="ECO:0000313" key="1">
    <source>
        <dbReference type="EMBL" id="JAD37172.1"/>
    </source>
</evidence>
<protein>
    <submittedName>
        <fullName evidence="1">Uncharacterized protein</fullName>
    </submittedName>
</protein>
<reference evidence="1" key="1">
    <citation type="submission" date="2014-09" db="EMBL/GenBank/DDBJ databases">
        <authorList>
            <person name="Magalhaes I.L.F."/>
            <person name="Oliveira U."/>
            <person name="Santos F.R."/>
            <person name="Vidigal T.H.D.A."/>
            <person name="Brescovit A.D."/>
            <person name="Santos A.J."/>
        </authorList>
    </citation>
    <scope>NUCLEOTIDE SEQUENCE</scope>
    <source>
        <tissue evidence="1">Shoot tissue taken approximately 20 cm above the soil surface</tissue>
    </source>
</reference>
<dbReference type="EMBL" id="GBRH01260723">
    <property type="protein sequence ID" value="JAD37172.1"/>
    <property type="molecule type" value="Transcribed_RNA"/>
</dbReference>
<reference evidence="1" key="2">
    <citation type="journal article" date="2015" name="Data Brief">
        <title>Shoot transcriptome of the giant reed, Arundo donax.</title>
        <authorList>
            <person name="Barrero R.A."/>
            <person name="Guerrero F.D."/>
            <person name="Moolhuijzen P."/>
            <person name="Goolsby J.A."/>
            <person name="Tidwell J."/>
            <person name="Bellgard S.E."/>
            <person name="Bellgard M.I."/>
        </authorList>
    </citation>
    <scope>NUCLEOTIDE SEQUENCE</scope>
    <source>
        <tissue evidence="1">Shoot tissue taken approximately 20 cm above the soil surface</tissue>
    </source>
</reference>
<organism evidence="1">
    <name type="scientific">Arundo donax</name>
    <name type="common">Giant reed</name>
    <name type="synonym">Donax arundinaceus</name>
    <dbReference type="NCBI Taxonomy" id="35708"/>
    <lineage>
        <taxon>Eukaryota</taxon>
        <taxon>Viridiplantae</taxon>
        <taxon>Streptophyta</taxon>
        <taxon>Embryophyta</taxon>
        <taxon>Tracheophyta</taxon>
        <taxon>Spermatophyta</taxon>
        <taxon>Magnoliopsida</taxon>
        <taxon>Liliopsida</taxon>
        <taxon>Poales</taxon>
        <taxon>Poaceae</taxon>
        <taxon>PACMAD clade</taxon>
        <taxon>Arundinoideae</taxon>
        <taxon>Arundineae</taxon>
        <taxon>Arundo</taxon>
    </lineage>
</organism>
<dbReference type="AlphaFoldDB" id="A0A0A8ZQR5"/>